<dbReference type="InterPro" id="IPR001130">
    <property type="entry name" value="TatD-like"/>
</dbReference>
<dbReference type="Pfam" id="PF01026">
    <property type="entry name" value="TatD_DNase"/>
    <property type="match status" value="1"/>
</dbReference>
<evidence type="ECO:0000313" key="2">
    <source>
        <dbReference type="EMBL" id="KAF4125242.1"/>
    </source>
</evidence>
<feature type="region of interest" description="Disordered" evidence="1">
    <location>
        <begin position="157"/>
        <end position="185"/>
    </location>
</feature>
<dbReference type="OrthoDB" id="413993at2759"/>
<dbReference type="InterPro" id="IPR053044">
    <property type="entry name" value="Metallo-hydrolase/TatD-type"/>
</dbReference>
<sequence length="392" mass="42860">MGKIPSIPGMRTRAMAIMATRSQDQHLVASVADDLGLAEDDSPVTCLVEPGRRCFVIPSFGWHPWFSHQLYDDTAPNPTYSPANEGKQEEAKMAHYTAVLAPAPKDADFVAALPVPTPLSSVVESMRELAAARPHALIGETGLDKAFRLPFQWGPDDDAASRAAGGDDDETSLTPGGREGRRLSPYRVRIQHQQAIMTAQLRLAGDLGRPVSVHGVQVHGVLHDTISSCWKGHEKEVVSRRQKRMVAPKAEDLPDFSDDDGDGPADPDSLKDNKKQTTVGGKPFPPRICLHSFSGSVEVLKQWLRPAIPADIFFSFSSAVNLGTDGGRAKLGDIVKAVPDRKILVESDLHVAGDEMEAALEDMYRFVCRVKGWTLEDGVVRIRENFRRFIVG</sequence>
<feature type="region of interest" description="Disordered" evidence="1">
    <location>
        <begin position="240"/>
        <end position="281"/>
    </location>
</feature>
<protein>
    <submittedName>
        <fullName evidence="2">Tat protein secretion system quality control protein TatD (DNase)</fullName>
    </submittedName>
</protein>
<accession>A0A9P4Z0M7</accession>
<dbReference type="GO" id="GO:0016788">
    <property type="term" value="F:hydrolase activity, acting on ester bonds"/>
    <property type="evidence" value="ECO:0007669"/>
    <property type="project" value="InterPro"/>
</dbReference>
<dbReference type="EMBL" id="JAANYQ010000003">
    <property type="protein sequence ID" value="KAF4125242.1"/>
    <property type="molecule type" value="Genomic_DNA"/>
</dbReference>
<dbReference type="Proteomes" id="UP000749293">
    <property type="component" value="Unassembled WGS sequence"/>
</dbReference>
<dbReference type="RefSeq" id="XP_035323894.1">
    <property type="nucleotide sequence ID" value="XM_035466057.1"/>
</dbReference>
<dbReference type="AlphaFoldDB" id="A0A9P4Z0M7"/>
<name>A0A9P4Z0M7_9HYPO</name>
<keyword evidence="3" id="KW-1185">Reference proteome</keyword>
<gene>
    <name evidence="2" type="ORF">GMORB2_4082</name>
</gene>
<organism evidence="2 3">
    <name type="scientific">Geosmithia morbida</name>
    <dbReference type="NCBI Taxonomy" id="1094350"/>
    <lineage>
        <taxon>Eukaryota</taxon>
        <taxon>Fungi</taxon>
        <taxon>Dikarya</taxon>
        <taxon>Ascomycota</taxon>
        <taxon>Pezizomycotina</taxon>
        <taxon>Sordariomycetes</taxon>
        <taxon>Hypocreomycetidae</taxon>
        <taxon>Hypocreales</taxon>
        <taxon>Bionectriaceae</taxon>
        <taxon>Geosmithia</taxon>
    </lineage>
</organism>
<dbReference type="PANTHER" id="PTHR47345">
    <property type="entry name" value="CUT9-INTERACTING PROTEIN SCN1"/>
    <property type="match status" value="1"/>
</dbReference>
<dbReference type="PANTHER" id="PTHR47345:SF1">
    <property type="entry name" value="CUT9-INTERACTING PROTEIN SCN1"/>
    <property type="match status" value="1"/>
</dbReference>
<reference evidence="2" key="1">
    <citation type="submission" date="2020-03" db="EMBL/GenBank/DDBJ databases">
        <title>Site-based positive gene gene selection in Geosmithia morbida across the United States reveals a broad range of putative effectors and factors for local host and environmental adapation.</title>
        <authorList>
            <person name="Onufrak A."/>
            <person name="Murdoch R.W."/>
            <person name="Gazis R."/>
            <person name="Huff M."/>
            <person name="Staton M."/>
            <person name="Klingeman W."/>
            <person name="Hadziabdic D."/>
        </authorList>
    </citation>
    <scope>NUCLEOTIDE SEQUENCE</scope>
    <source>
        <strain evidence="2">1262</strain>
    </source>
</reference>
<evidence type="ECO:0000313" key="3">
    <source>
        <dbReference type="Proteomes" id="UP000749293"/>
    </source>
</evidence>
<feature type="compositionally biased region" description="Acidic residues" evidence="1">
    <location>
        <begin position="253"/>
        <end position="265"/>
    </location>
</feature>
<dbReference type="InterPro" id="IPR032466">
    <property type="entry name" value="Metal_Hydrolase"/>
</dbReference>
<evidence type="ECO:0000256" key="1">
    <source>
        <dbReference type="SAM" id="MobiDB-lite"/>
    </source>
</evidence>
<dbReference type="GeneID" id="55970310"/>
<dbReference type="Gene3D" id="3.20.20.140">
    <property type="entry name" value="Metal-dependent hydrolases"/>
    <property type="match status" value="1"/>
</dbReference>
<comment type="caution">
    <text evidence="2">The sequence shown here is derived from an EMBL/GenBank/DDBJ whole genome shotgun (WGS) entry which is preliminary data.</text>
</comment>
<dbReference type="SUPFAM" id="SSF51556">
    <property type="entry name" value="Metallo-dependent hydrolases"/>
    <property type="match status" value="1"/>
</dbReference>
<proteinExistence type="predicted"/>